<dbReference type="Proteomes" id="UP000295310">
    <property type="component" value="Unassembled WGS sequence"/>
</dbReference>
<dbReference type="AlphaFoldDB" id="A0A4R6BAY2"/>
<dbReference type="EMBL" id="SCWA01000023">
    <property type="protein sequence ID" value="TDL94119.1"/>
    <property type="molecule type" value="Genomic_DNA"/>
</dbReference>
<gene>
    <name evidence="1" type="ORF">ERX27_10160</name>
</gene>
<evidence type="ECO:0000313" key="2">
    <source>
        <dbReference type="Proteomes" id="UP000295310"/>
    </source>
</evidence>
<protein>
    <recommendedName>
        <fullName evidence="3">FeS cluster biogenesis domain-containing protein</fullName>
    </recommendedName>
</protein>
<evidence type="ECO:0008006" key="3">
    <source>
        <dbReference type="Google" id="ProtNLM"/>
    </source>
</evidence>
<dbReference type="RefSeq" id="WP_133432716.1">
    <property type="nucleotide sequence ID" value="NZ_CP092172.1"/>
</dbReference>
<keyword evidence="2" id="KW-1185">Reference proteome</keyword>
<dbReference type="InterPro" id="IPR035903">
    <property type="entry name" value="HesB-like_dom_sf"/>
</dbReference>
<sequence>MKIILDENAQNWFKEELQLTEDMAVKFYPRYGGDFQLKQGFGIGFTVEPLPADSYNETINGITYFVDAKDIWYFEDNTLNVTVQNDEVIYTK</sequence>
<name>A0A4R6BAY2_9STAP</name>
<evidence type="ECO:0000313" key="1">
    <source>
        <dbReference type="EMBL" id="TDL94119.1"/>
    </source>
</evidence>
<organism evidence="1 2">
    <name type="scientific">Macrococcus brunensis</name>
    <dbReference type="NCBI Taxonomy" id="198483"/>
    <lineage>
        <taxon>Bacteria</taxon>
        <taxon>Bacillati</taxon>
        <taxon>Bacillota</taxon>
        <taxon>Bacilli</taxon>
        <taxon>Bacillales</taxon>
        <taxon>Staphylococcaceae</taxon>
        <taxon>Macrococcus</taxon>
    </lineage>
</organism>
<reference evidence="1 2" key="1">
    <citation type="submission" date="2019-01" db="EMBL/GenBank/DDBJ databases">
        <title>Draft genome sequences of the type strains of six Macrococcus species.</title>
        <authorList>
            <person name="Mazhar S."/>
            <person name="Altermann E."/>
            <person name="Hill C."/>
            <person name="Mcauliffe O."/>
        </authorList>
    </citation>
    <scope>NUCLEOTIDE SEQUENCE [LARGE SCALE GENOMIC DNA]</scope>
    <source>
        <strain evidence="1 2">CCM4811</strain>
    </source>
</reference>
<dbReference type="SUPFAM" id="SSF89360">
    <property type="entry name" value="HesB-like domain"/>
    <property type="match status" value="1"/>
</dbReference>
<accession>A0A4R6BAY2</accession>
<comment type="caution">
    <text evidence="1">The sequence shown here is derived from an EMBL/GenBank/DDBJ whole genome shotgun (WGS) entry which is preliminary data.</text>
</comment>
<dbReference type="OrthoDB" id="1645729at2"/>
<proteinExistence type="predicted"/>